<feature type="region of interest" description="Disordered" evidence="1">
    <location>
        <begin position="143"/>
        <end position="174"/>
    </location>
</feature>
<dbReference type="AlphaFoldDB" id="A0AAN8NXN1"/>
<sequence length="311" mass="33776">MSARSRRQPVKDNLPDRDKEISLGNANSDGPNTSSPTPPTPVHFGPKPLAPGPERVVLALHQPPEVLWENPPKTPALISFRFDGHDVNSFGEGLVDGMSPTMRTEMSPLSLDEPSLSIGYFPELGPEISDESYSSDSAVSVPYLDISDDSSGEETSPVESPQPPDALDKPPPCMNQLPNFDLTHTTPSAPRDFFADYATRSSTEITNSVDVSVPNLTPPQLAMGPSYPLPPKNGLPPQQTFNRNKPEGPWDRLDTLATIATTAALARDGDKEMADMLKTVRRSEIGSEEFSECLGYLSHVQYSEGTQGWGY</sequence>
<comment type="caution">
    <text evidence="2">The sequence shown here is derived from an EMBL/GenBank/DDBJ whole genome shotgun (WGS) entry which is preliminary data.</text>
</comment>
<feature type="compositionally biased region" description="Pro residues" evidence="1">
    <location>
        <begin position="160"/>
        <end position="173"/>
    </location>
</feature>
<dbReference type="Proteomes" id="UP001313282">
    <property type="component" value="Unassembled WGS sequence"/>
</dbReference>
<feature type="region of interest" description="Disordered" evidence="1">
    <location>
        <begin position="224"/>
        <end position="250"/>
    </location>
</feature>
<dbReference type="EMBL" id="JAVHNR010000003">
    <property type="protein sequence ID" value="KAK6348036.1"/>
    <property type="molecule type" value="Genomic_DNA"/>
</dbReference>
<reference evidence="2 3" key="1">
    <citation type="submission" date="2019-10" db="EMBL/GenBank/DDBJ databases">
        <authorList>
            <person name="Palmer J.M."/>
        </authorList>
    </citation>
    <scope>NUCLEOTIDE SEQUENCE [LARGE SCALE GENOMIC DNA]</scope>
    <source>
        <strain evidence="2 3">TWF718</strain>
    </source>
</reference>
<gene>
    <name evidence="2" type="ORF">TWF718_005856</name>
</gene>
<evidence type="ECO:0000313" key="2">
    <source>
        <dbReference type="EMBL" id="KAK6348036.1"/>
    </source>
</evidence>
<feature type="compositionally biased region" description="Basic and acidic residues" evidence="1">
    <location>
        <begin position="9"/>
        <end position="21"/>
    </location>
</feature>
<evidence type="ECO:0000256" key="1">
    <source>
        <dbReference type="SAM" id="MobiDB-lite"/>
    </source>
</evidence>
<keyword evidence="3" id="KW-1185">Reference proteome</keyword>
<organism evidence="2 3">
    <name type="scientific">Orbilia javanica</name>
    <dbReference type="NCBI Taxonomy" id="47235"/>
    <lineage>
        <taxon>Eukaryota</taxon>
        <taxon>Fungi</taxon>
        <taxon>Dikarya</taxon>
        <taxon>Ascomycota</taxon>
        <taxon>Pezizomycotina</taxon>
        <taxon>Orbiliomycetes</taxon>
        <taxon>Orbiliales</taxon>
        <taxon>Orbiliaceae</taxon>
        <taxon>Orbilia</taxon>
    </lineage>
</organism>
<protein>
    <submittedName>
        <fullName evidence="2">Uncharacterized protein</fullName>
    </submittedName>
</protein>
<evidence type="ECO:0000313" key="3">
    <source>
        <dbReference type="Proteomes" id="UP001313282"/>
    </source>
</evidence>
<proteinExistence type="predicted"/>
<name>A0AAN8NXN1_9PEZI</name>
<feature type="region of interest" description="Disordered" evidence="1">
    <location>
        <begin position="1"/>
        <end position="55"/>
    </location>
</feature>
<accession>A0AAN8NXN1</accession>